<name>F8D8E2_HALXS</name>
<organism evidence="2 3">
    <name type="scientific">Halopiger xanaduensis (strain DSM 18323 / JCM 14033 / SH-6)</name>
    <dbReference type="NCBI Taxonomy" id="797210"/>
    <lineage>
        <taxon>Archaea</taxon>
        <taxon>Methanobacteriati</taxon>
        <taxon>Methanobacteriota</taxon>
        <taxon>Stenosarchaea group</taxon>
        <taxon>Halobacteria</taxon>
        <taxon>Halobacteriales</taxon>
        <taxon>Natrialbaceae</taxon>
        <taxon>Halopiger</taxon>
    </lineage>
</organism>
<dbReference type="Proteomes" id="UP000006794">
    <property type="component" value="Chromosome"/>
</dbReference>
<proteinExistence type="predicted"/>
<dbReference type="HOGENOM" id="CLU_205637_0_0_2"/>
<evidence type="ECO:0000313" key="3">
    <source>
        <dbReference type="Proteomes" id="UP000006794"/>
    </source>
</evidence>
<dbReference type="AlphaFoldDB" id="F8D8E2"/>
<gene>
    <name evidence="2" type="ordered locus">Halxa_0929</name>
</gene>
<reference evidence="2 3" key="1">
    <citation type="journal article" date="2012" name="Stand. Genomic Sci.">
        <title>Complete genome sequence of Halopiger xanaduensis type strain (SH-6(T)).</title>
        <authorList>
            <person name="Anderson I."/>
            <person name="Tindall B.J."/>
            <person name="Rohde M."/>
            <person name="Lucas S."/>
            <person name="Han J."/>
            <person name="Lapidus A."/>
            <person name="Cheng J.F."/>
            <person name="Goodwin L."/>
            <person name="Pitluck S."/>
            <person name="Peters L."/>
            <person name="Pati A."/>
            <person name="Mikhailova N."/>
            <person name="Pagani I."/>
            <person name="Teshima H."/>
            <person name="Han C."/>
            <person name="Tapia R."/>
            <person name="Land M."/>
            <person name="Woyke T."/>
            <person name="Klenk H.P."/>
            <person name="Kyrpides N."/>
            <person name="Ivanova N."/>
        </authorList>
    </citation>
    <scope>NUCLEOTIDE SEQUENCE [LARGE SCALE GENOMIC DNA]</scope>
    <source>
        <strain evidence="3">DSM 18323 / JCM 14033 / SH-6</strain>
    </source>
</reference>
<evidence type="ECO:0000256" key="1">
    <source>
        <dbReference type="SAM" id="MobiDB-lite"/>
    </source>
</evidence>
<sequence>MTEREDDFLAACDECGAVYAATETEAGRILPLGSRGGCQCGSTSFSQVDSRDLDESDDDS</sequence>
<keyword evidence="3" id="KW-1185">Reference proteome</keyword>
<accession>F8D8E2</accession>
<evidence type="ECO:0000313" key="2">
    <source>
        <dbReference type="EMBL" id="AEH35565.1"/>
    </source>
</evidence>
<dbReference type="EMBL" id="CP002839">
    <property type="protein sequence ID" value="AEH35565.1"/>
    <property type="molecule type" value="Genomic_DNA"/>
</dbReference>
<protein>
    <submittedName>
        <fullName evidence="2">Uncharacterized protein</fullName>
    </submittedName>
</protein>
<dbReference type="eggNOG" id="arCOG10930">
    <property type="taxonomic scope" value="Archaea"/>
</dbReference>
<feature type="region of interest" description="Disordered" evidence="1">
    <location>
        <begin position="41"/>
        <end position="60"/>
    </location>
</feature>
<dbReference type="KEGG" id="hxa:Halxa_0929"/>